<evidence type="ECO:0000313" key="2">
    <source>
        <dbReference type="Proteomes" id="UP001180616"/>
    </source>
</evidence>
<reference evidence="1" key="1">
    <citation type="submission" date="2023-09" db="EMBL/GenBank/DDBJ databases">
        <authorList>
            <consortium name="CW5 consortium"/>
            <person name="Lu C.-W."/>
        </authorList>
    </citation>
    <scope>NUCLEOTIDE SEQUENCE</scope>
    <source>
        <strain evidence="1">KPS</strain>
    </source>
</reference>
<proteinExistence type="predicted"/>
<evidence type="ECO:0000313" key="1">
    <source>
        <dbReference type="EMBL" id="WMW65358.1"/>
    </source>
</evidence>
<name>A0ABY9R2Z0_9BACT</name>
<dbReference type="EMBL" id="CP133659">
    <property type="protein sequence ID" value="WMW65358.1"/>
    <property type="molecule type" value="Genomic_DNA"/>
</dbReference>
<gene>
    <name evidence="1" type="ORF">KPS_003479</name>
</gene>
<protein>
    <submittedName>
        <fullName evidence="1">Uncharacterized protein</fullName>
    </submittedName>
</protein>
<keyword evidence="2" id="KW-1185">Reference proteome</keyword>
<sequence length="59" mass="6425">MPSWSSTLVSARLARLTRLARLARQTRRADWRAEEEDEDGAGRCGGAGRSLPEVCGVVP</sequence>
<organism evidence="1 2">
    <name type="scientific">Nitratidesulfovibrio liaohensis</name>
    <dbReference type="NCBI Taxonomy" id="2604158"/>
    <lineage>
        <taxon>Bacteria</taxon>
        <taxon>Pseudomonadati</taxon>
        <taxon>Thermodesulfobacteriota</taxon>
        <taxon>Desulfovibrionia</taxon>
        <taxon>Desulfovibrionales</taxon>
        <taxon>Desulfovibrionaceae</taxon>
        <taxon>Nitratidesulfovibrio</taxon>
    </lineage>
</organism>
<accession>A0ABY9R2Z0</accession>
<dbReference type="RefSeq" id="WP_309541368.1">
    <property type="nucleotide sequence ID" value="NZ_CP133659.1"/>
</dbReference>
<dbReference type="Proteomes" id="UP001180616">
    <property type="component" value="Chromosome"/>
</dbReference>